<gene>
    <name evidence="1" type="ORF">LVJ81_10830</name>
</gene>
<accession>A0ABY4E8M3</accession>
<sequence>MLENIKRLSEKSKLDTQLQEARQVRSRAVQSVLETYLEHQKRVLMQALNQHGFEVVVFENQRVIKAEIGSLMLRFQLPDLGTRYLGALSVLELSVHNGTRRKEFKIFIKLNQTEQKNNVPILVKDQDANMVMDAIAAYRDLSHVKEENLVSQLFEIPILAATPLGVDNWDKLTDVALSKC</sequence>
<dbReference type="EMBL" id="CP091512">
    <property type="protein sequence ID" value="UOO92109.1"/>
    <property type="molecule type" value="Genomic_DNA"/>
</dbReference>
<reference evidence="1" key="1">
    <citation type="submission" date="2021-12" db="EMBL/GenBank/DDBJ databases">
        <authorList>
            <person name="Veyrier F.J."/>
        </authorList>
    </citation>
    <scope>NUCLEOTIDE SEQUENCE</scope>
    <source>
        <strain evidence="1">SAG 1488-6</strain>
    </source>
</reference>
<reference evidence="1" key="2">
    <citation type="journal article" date="2022" name="Res Sq">
        <title>Evolution of multicellular longitudinally dividing oral cavity symbionts (Neisseriaceae).</title>
        <authorList>
            <person name="Nyongesa S."/>
            <person name="Weber P."/>
            <person name="Bernet E."/>
            <person name="Pullido F."/>
            <person name="Nieckarz M."/>
            <person name="Delaby M."/>
            <person name="Nieves C."/>
            <person name="Viehboeck T."/>
            <person name="Krause N."/>
            <person name="Rivera-Millot A."/>
            <person name="Nakamura A."/>
            <person name="Vischer N."/>
            <person name="VanNieuwenhze M."/>
            <person name="Brun Y."/>
            <person name="Cava F."/>
            <person name="Bulgheresi S."/>
            <person name="Veyrier F."/>
        </authorList>
    </citation>
    <scope>NUCLEOTIDE SEQUENCE</scope>
    <source>
        <strain evidence="1">SAG 1488-6</strain>
    </source>
</reference>
<evidence type="ECO:0000313" key="1">
    <source>
        <dbReference type="EMBL" id="UOO92109.1"/>
    </source>
</evidence>
<organism evidence="1 2">
    <name type="scientific">Vitreoscilla stercoraria</name>
    <dbReference type="NCBI Taxonomy" id="61"/>
    <lineage>
        <taxon>Bacteria</taxon>
        <taxon>Pseudomonadati</taxon>
        <taxon>Pseudomonadota</taxon>
        <taxon>Betaproteobacteria</taxon>
        <taxon>Neisseriales</taxon>
        <taxon>Neisseriaceae</taxon>
        <taxon>Vitreoscilla</taxon>
    </lineage>
</organism>
<dbReference type="RefSeq" id="WP_019958287.1">
    <property type="nucleotide sequence ID" value="NZ_CP091512.1"/>
</dbReference>
<protein>
    <submittedName>
        <fullName evidence="1">Uncharacterized protein</fullName>
    </submittedName>
</protein>
<keyword evidence="2" id="KW-1185">Reference proteome</keyword>
<name>A0ABY4E8M3_VITST</name>
<dbReference type="Proteomes" id="UP000832034">
    <property type="component" value="Chromosome"/>
</dbReference>
<proteinExistence type="predicted"/>
<evidence type="ECO:0000313" key="2">
    <source>
        <dbReference type="Proteomes" id="UP000832034"/>
    </source>
</evidence>